<protein>
    <submittedName>
        <fullName evidence="1">Uncharacterized protein</fullName>
    </submittedName>
</protein>
<dbReference type="Proteomes" id="UP000823773">
    <property type="component" value="Unassembled WGS sequence"/>
</dbReference>
<dbReference type="EMBL" id="JAGGJR010000005">
    <property type="protein sequence ID" value="MBP1873843.1"/>
    <property type="molecule type" value="Genomic_DNA"/>
</dbReference>
<organism evidence="1 2">
    <name type="scientific">Ensifer adhaerens</name>
    <name type="common">Sinorhizobium morelense</name>
    <dbReference type="NCBI Taxonomy" id="106592"/>
    <lineage>
        <taxon>Bacteria</taxon>
        <taxon>Pseudomonadati</taxon>
        <taxon>Pseudomonadota</taxon>
        <taxon>Alphaproteobacteria</taxon>
        <taxon>Hyphomicrobiales</taxon>
        <taxon>Rhizobiaceae</taxon>
        <taxon>Sinorhizobium/Ensifer group</taxon>
        <taxon>Ensifer</taxon>
    </lineage>
</organism>
<comment type="caution">
    <text evidence="1">The sequence shown here is derived from an EMBL/GenBank/DDBJ whole genome shotgun (WGS) entry which is preliminary data.</text>
</comment>
<name>A0ACC5SYE6_ENSAD</name>
<proteinExistence type="predicted"/>
<sequence>MLDLSVLSPLVISAAAIYLFFRWVVFDMNSHE</sequence>
<accession>A0ACC5SYE6</accession>
<keyword evidence="2" id="KW-1185">Reference proteome</keyword>
<gene>
    <name evidence="1" type="ORF">J2Z19_003562</name>
</gene>
<evidence type="ECO:0000313" key="2">
    <source>
        <dbReference type="Proteomes" id="UP000823773"/>
    </source>
</evidence>
<reference evidence="1" key="1">
    <citation type="submission" date="2021-03" db="EMBL/GenBank/DDBJ databases">
        <title>Genomic Encyclopedia of Type Strains, Phase IV (KMG-IV): sequencing the most valuable type-strain genomes for metagenomic binning, comparative biology and taxonomic classification.</title>
        <authorList>
            <person name="Goeker M."/>
        </authorList>
    </citation>
    <scope>NUCLEOTIDE SEQUENCE</scope>
    <source>
        <strain evidence="1">DSM 18131</strain>
    </source>
</reference>
<evidence type="ECO:0000313" key="1">
    <source>
        <dbReference type="EMBL" id="MBP1873843.1"/>
    </source>
</evidence>